<gene>
    <name evidence="7" type="ORF">Sant_2266</name>
</gene>
<evidence type="ECO:0000256" key="1">
    <source>
        <dbReference type="ARBA" id="ARBA00004141"/>
    </source>
</evidence>
<keyword evidence="5 6" id="KW-0472">Membrane</keyword>
<dbReference type="GO" id="GO:0055085">
    <property type="term" value="P:transmembrane transport"/>
    <property type="evidence" value="ECO:0007669"/>
    <property type="project" value="TreeGrafter"/>
</dbReference>
<feature type="transmembrane region" description="Helical" evidence="6">
    <location>
        <begin position="194"/>
        <end position="216"/>
    </location>
</feature>
<dbReference type="PATRIC" id="fig|1239307.3.peg.2509"/>
<feature type="transmembrane region" description="Helical" evidence="6">
    <location>
        <begin position="60"/>
        <end position="85"/>
    </location>
</feature>
<comment type="similarity">
    <text evidence="2">Belongs to the autoinducer-2 exporter (AI-2E) (TC 2.A.86) family.</text>
</comment>
<sequence>MEKATLSPDRACVNLACLILFILGVHLAAPVLVPLLVALCLTLVLMRPINGLVSLKIPRALAVIAVSGGILLALLMTLGTIMAALPELRQLSSYLPLLLADRLQGVPALLQRVGMTLTVESLWAIFDPAQLFTLATRAVGRISGMLTGIVMVFMLVVFMLLDAPALSVKCRRLLRCPSPQWTALQQGLDSVTRYLALKTLVSLFIGLAVWGALLLLNVKFAFIWGVLALVLNFIPLVGSIIAAIPPLLLAFLFNGPATGLGLLAALLLINLVFSFLWEPVLMGRRLDLSLCTVFLSLLVWQSLLGLTGALLAVPLTLAVKLALELTPGGRGVALLMSGKD</sequence>
<evidence type="ECO:0000313" key="7">
    <source>
        <dbReference type="EMBL" id="AHF77311.1"/>
    </source>
</evidence>
<accession>W0HTY5</accession>
<feature type="transmembrane region" description="Helical" evidence="6">
    <location>
        <begin position="138"/>
        <end position="161"/>
    </location>
</feature>
<dbReference type="GO" id="GO:0016020">
    <property type="term" value="C:membrane"/>
    <property type="evidence" value="ECO:0007669"/>
    <property type="project" value="UniProtKB-SubCell"/>
</dbReference>
<dbReference type="KEGG" id="sod:Sant_2266"/>
<keyword evidence="8" id="KW-1185">Reference proteome</keyword>
<evidence type="ECO:0000313" key="8">
    <source>
        <dbReference type="Proteomes" id="UP000019028"/>
    </source>
</evidence>
<dbReference type="PANTHER" id="PTHR21716">
    <property type="entry name" value="TRANSMEMBRANE PROTEIN"/>
    <property type="match status" value="1"/>
</dbReference>
<dbReference type="Pfam" id="PF01594">
    <property type="entry name" value="AI-2E_transport"/>
    <property type="match status" value="1"/>
</dbReference>
<name>W0HTY5_9GAMM</name>
<dbReference type="InterPro" id="IPR002549">
    <property type="entry name" value="AI-2E-like"/>
</dbReference>
<evidence type="ECO:0000256" key="2">
    <source>
        <dbReference type="ARBA" id="ARBA00009773"/>
    </source>
</evidence>
<keyword evidence="4 6" id="KW-1133">Transmembrane helix</keyword>
<dbReference type="OrthoDB" id="9799225at2"/>
<dbReference type="Proteomes" id="UP000019028">
    <property type="component" value="Chromosome"/>
</dbReference>
<reference evidence="7 8" key="1">
    <citation type="journal article" date="2014" name="Genome Biol. Evol.">
        <title>Genome degeneration and adaptation in a nascent stage of symbiosis.</title>
        <authorList>
            <person name="Oakeson K.F."/>
            <person name="Gil R."/>
            <person name="Clayton A.L."/>
            <person name="Dunn D.M."/>
            <person name="von Niederhausern A.C."/>
            <person name="Hamil C."/>
            <person name="Aoyagi A."/>
            <person name="Duval B."/>
            <person name="Baca A."/>
            <person name="Silva F.J."/>
            <person name="Vallier A."/>
            <person name="Jackson D.G."/>
            <person name="Latorre A."/>
            <person name="Weiss R.B."/>
            <person name="Heddi A."/>
            <person name="Moya A."/>
            <person name="Dale C."/>
        </authorList>
    </citation>
    <scope>NUCLEOTIDE SEQUENCE [LARGE SCALE GENOMIC DNA]</scope>
    <source>
        <strain evidence="7 8">HS1</strain>
    </source>
</reference>
<dbReference type="AlphaFoldDB" id="W0HTY5"/>
<evidence type="ECO:0000256" key="6">
    <source>
        <dbReference type="SAM" id="Phobius"/>
    </source>
</evidence>
<feature type="transmembrane region" description="Helical" evidence="6">
    <location>
        <begin position="259"/>
        <end position="277"/>
    </location>
</feature>
<feature type="transmembrane region" description="Helical" evidence="6">
    <location>
        <begin position="223"/>
        <end position="253"/>
    </location>
</feature>
<feature type="transmembrane region" description="Helical" evidence="6">
    <location>
        <begin position="289"/>
        <end position="313"/>
    </location>
</feature>
<dbReference type="RefSeq" id="WP_025422445.1">
    <property type="nucleotide sequence ID" value="NZ_CP006569.1"/>
</dbReference>
<dbReference type="EMBL" id="CP006569">
    <property type="protein sequence ID" value="AHF77311.1"/>
    <property type="molecule type" value="Genomic_DNA"/>
</dbReference>
<evidence type="ECO:0000256" key="3">
    <source>
        <dbReference type="ARBA" id="ARBA00022692"/>
    </source>
</evidence>
<dbReference type="PANTHER" id="PTHR21716:SF64">
    <property type="entry name" value="AI-2 TRANSPORT PROTEIN TQSA"/>
    <property type="match status" value="1"/>
</dbReference>
<comment type="subcellular location">
    <subcellularLocation>
        <location evidence="1">Membrane</location>
        <topology evidence="1">Multi-pass membrane protein</topology>
    </subcellularLocation>
</comment>
<dbReference type="HOGENOM" id="CLU_031275_0_3_6"/>
<keyword evidence="3 6" id="KW-0812">Transmembrane</keyword>
<proteinExistence type="inferred from homology"/>
<protein>
    <submittedName>
        <fullName evidence="7">Putative transport protein</fullName>
    </submittedName>
</protein>
<evidence type="ECO:0000256" key="4">
    <source>
        <dbReference type="ARBA" id="ARBA00022989"/>
    </source>
</evidence>
<organism evidence="7 8">
    <name type="scientific">Sodalis praecaptivus</name>
    <dbReference type="NCBI Taxonomy" id="1239307"/>
    <lineage>
        <taxon>Bacteria</taxon>
        <taxon>Pseudomonadati</taxon>
        <taxon>Pseudomonadota</taxon>
        <taxon>Gammaproteobacteria</taxon>
        <taxon>Enterobacterales</taxon>
        <taxon>Bruguierivoracaceae</taxon>
        <taxon>Sodalis</taxon>
    </lineage>
</organism>
<feature type="transmembrane region" description="Helical" evidence="6">
    <location>
        <begin position="12"/>
        <end position="29"/>
    </location>
</feature>
<evidence type="ECO:0000256" key="5">
    <source>
        <dbReference type="ARBA" id="ARBA00023136"/>
    </source>
</evidence>